<organism evidence="2 3">
    <name type="scientific">Hydnomerulius pinastri MD-312</name>
    <dbReference type="NCBI Taxonomy" id="994086"/>
    <lineage>
        <taxon>Eukaryota</taxon>
        <taxon>Fungi</taxon>
        <taxon>Dikarya</taxon>
        <taxon>Basidiomycota</taxon>
        <taxon>Agaricomycotina</taxon>
        <taxon>Agaricomycetes</taxon>
        <taxon>Agaricomycetidae</taxon>
        <taxon>Boletales</taxon>
        <taxon>Boletales incertae sedis</taxon>
        <taxon>Leucogyrophana</taxon>
    </lineage>
</organism>
<gene>
    <name evidence="2" type="ORF">HYDPIDRAFT_32460</name>
</gene>
<proteinExistence type="predicted"/>
<dbReference type="HOGENOM" id="CLU_715837_0_0_1"/>
<dbReference type="EMBL" id="KN839875">
    <property type="protein sequence ID" value="KIJ60196.1"/>
    <property type="molecule type" value="Genomic_DNA"/>
</dbReference>
<name>A0A0C9WA09_9AGAM</name>
<evidence type="ECO:0000313" key="2">
    <source>
        <dbReference type="EMBL" id="KIJ60196.1"/>
    </source>
</evidence>
<evidence type="ECO:0000313" key="3">
    <source>
        <dbReference type="Proteomes" id="UP000053820"/>
    </source>
</evidence>
<dbReference type="AlphaFoldDB" id="A0A0C9WA09"/>
<evidence type="ECO:0000256" key="1">
    <source>
        <dbReference type="SAM" id="MobiDB-lite"/>
    </source>
</evidence>
<feature type="region of interest" description="Disordered" evidence="1">
    <location>
        <begin position="273"/>
        <end position="312"/>
    </location>
</feature>
<dbReference type="Proteomes" id="UP000053820">
    <property type="component" value="Unassembled WGS sequence"/>
</dbReference>
<keyword evidence="3" id="KW-1185">Reference proteome</keyword>
<protein>
    <submittedName>
        <fullName evidence="2">Uncharacterized protein</fullName>
    </submittedName>
</protein>
<feature type="compositionally biased region" description="Polar residues" evidence="1">
    <location>
        <begin position="291"/>
        <end position="312"/>
    </location>
</feature>
<sequence length="386" mass="42327">MQSSNCSGRAGGLINSNGAHQLAKSLSDLTNPNHKIARVLRTISWTSSSYQVASRPYVLAQFVTFDFSSTNVVADILPSEAIIYQYSYPQSQQWPLLHEANRRNPLALSSRILDQRNRRGSYLELRSNAGSARYNGHLRIRRDPNTRSSSPIVHTSHRGFTQLAKFSPFPDSLKSTPTTVPSPWHVQFDGITISPPSAGSATSPTESALALIAHALFIPPHTRIHSIGHSIHFTQPTRDGTPTRPCVLIGRHAGPETLFSDVHDAILPLFPSLTPLPTSQPPAPPPPSPTRSQFKCASTSTSRMPPSSQCTLTPRLSAPSKRDHVLIPHTHSSNLTFSLSPGWAFVEPEGWRTDLEGGCAQDADSMRRGEEKKDGLARMKVCRLYP</sequence>
<feature type="compositionally biased region" description="Pro residues" evidence="1">
    <location>
        <begin position="278"/>
        <end position="289"/>
    </location>
</feature>
<reference evidence="2 3" key="1">
    <citation type="submission" date="2014-04" db="EMBL/GenBank/DDBJ databases">
        <title>Evolutionary Origins and Diversification of the Mycorrhizal Mutualists.</title>
        <authorList>
            <consortium name="DOE Joint Genome Institute"/>
            <consortium name="Mycorrhizal Genomics Consortium"/>
            <person name="Kohler A."/>
            <person name="Kuo A."/>
            <person name="Nagy L.G."/>
            <person name="Floudas D."/>
            <person name="Copeland A."/>
            <person name="Barry K.W."/>
            <person name="Cichocki N."/>
            <person name="Veneault-Fourrey C."/>
            <person name="LaButti K."/>
            <person name="Lindquist E.A."/>
            <person name="Lipzen A."/>
            <person name="Lundell T."/>
            <person name="Morin E."/>
            <person name="Murat C."/>
            <person name="Riley R."/>
            <person name="Ohm R."/>
            <person name="Sun H."/>
            <person name="Tunlid A."/>
            <person name="Henrissat B."/>
            <person name="Grigoriev I.V."/>
            <person name="Hibbett D.S."/>
            <person name="Martin F."/>
        </authorList>
    </citation>
    <scope>NUCLEOTIDE SEQUENCE [LARGE SCALE GENOMIC DNA]</scope>
    <source>
        <strain evidence="2 3">MD-312</strain>
    </source>
</reference>
<accession>A0A0C9WA09</accession>